<accession>A0A1Y1U725</accession>
<evidence type="ECO:0000313" key="1">
    <source>
        <dbReference type="EMBL" id="ORX33830.1"/>
    </source>
</evidence>
<comment type="caution">
    <text evidence="1">The sequence shown here is derived from an EMBL/GenBank/DDBJ whole genome shotgun (WGS) entry which is preliminary data.</text>
</comment>
<dbReference type="RefSeq" id="XP_021868129.1">
    <property type="nucleotide sequence ID" value="XM_022018718.1"/>
</dbReference>
<sequence>MPSTASLLTTHLPLLSHLIPCTPLDATFLHGCLHLLYCDLPLGPALEAQLSAEPFVKHVEPGRFIFHFEVDSDHLPGHRLAGHIQLVPMAVLPAAPVPLAPAHQLQLRAICGHLGDILSARQLRTTFASGH</sequence>
<dbReference type="EMBL" id="NBSH01000017">
    <property type="protein sequence ID" value="ORX33830.1"/>
    <property type="molecule type" value="Genomic_DNA"/>
</dbReference>
<dbReference type="InParanoid" id="A0A1Y1U725"/>
<name>A0A1Y1U725_9TREE</name>
<reference evidence="1 2" key="1">
    <citation type="submission" date="2017-03" db="EMBL/GenBank/DDBJ databases">
        <title>Widespread Adenine N6-methylation of Active Genes in Fungi.</title>
        <authorList>
            <consortium name="DOE Joint Genome Institute"/>
            <person name="Mondo S.J."/>
            <person name="Dannebaum R.O."/>
            <person name="Kuo R.C."/>
            <person name="Louie K.B."/>
            <person name="Bewick A.J."/>
            <person name="Labutti K."/>
            <person name="Haridas S."/>
            <person name="Kuo A."/>
            <person name="Salamov A."/>
            <person name="Ahrendt S.R."/>
            <person name="Lau R."/>
            <person name="Bowen B.P."/>
            <person name="Lipzen A."/>
            <person name="Sullivan W."/>
            <person name="Andreopoulos W.B."/>
            <person name="Clum A."/>
            <person name="Lindquist E."/>
            <person name="Daum C."/>
            <person name="Northen T.R."/>
            <person name="Ramamoorthy G."/>
            <person name="Schmitz R.J."/>
            <person name="Gryganskyi A."/>
            <person name="Culley D."/>
            <person name="Magnuson J."/>
            <person name="James T.Y."/>
            <person name="O'Malley M.A."/>
            <person name="Stajich J.E."/>
            <person name="Spatafora J.W."/>
            <person name="Visel A."/>
            <person name="Grigoriev I.V."/>
        </authorList>
    </citation>
    <scope>NUCLEOTIDE SEQUENCE [LARGE SCALE GENOMIC DNA]</scope>
    <source>
        <strain evidence="1 2">NRRL Y-17943</strain>
    </source>
</reference>
<dbReference type="AlphaFoldDB" id="A0A1Y1U725"/>
<gene>
    <name evidence="1" type="ORF">BD324DRAFT_653879</name>
</gene>
<keyword evidence="2" id="KW-1185">Reference proteome</keyword>
<evidence type="ECO:0000313" key="2">
    <source>
        <dbReference type="Proteomes" id="UP000193218"/>
    </source>
</evidence>
<dbReference type="Proteomes" id="UP000193218">
    <property type="component" value="Unassembled WGS sequence"/>
</dbReference>
<proteinExistence type="predicted"/>
<organism evidence="1 2">
    <name type="scientific">Kockovaella imperatae</name>
    <dbReference type="NCBI Taxonomy" id="4999"/>
    <lineage>
        <taxon>Eukaryota</taxon>
        <taxon>Fungi</taxon>
        <taxon>Dikarya</taxon>
        <taxon>Basidiomycota</taxon>
        <taxon>Agaricomycotina</taxon>
        <taxon>Tremellomycetes</taxon>
        <taxon>Tremellales</taxon>
        <taxon>Cuniculitremaceae</taxon>
        <taxon>Kockovaella</taxon>
    </lineage>
</organism>
<dbReference type="GeneID" id="33560527"/>
<protein>
    <submittedName>
        <fullName evidence="1">Uncharacterized protein</fullName>
    </submittedName>
</protein>